<name>A0A9D1NM15_9BACT</name>
<reference evidence="1" key="1">
    <citation type="submission" date="2020-10" db="EMBL/GenBank/DDBJ databases">
        <authorList>
            <person name="Gilroy R."/>
        </authorList>
    </citation>
    <scope>NUCLEOTIDE SEQUENCE</scope>
    <source>
        <strain evidence="1">35461</strain>
    </source>
</reference>
<accession>A0A9D1NM15</accession>
<evidence type="ECO:0000313" key="1">
    <source>
        <dbReference type="EMBL" id="HIV09136.1"/>
    </source>
</evidence>
<dbReference type="AlphaFoldDB" id="A0A9D1NM15"/>
<reference evidence="1" key="2">
    <citation type="journal article" date="2021" name="PeerJ">
        <title>Extensive microbial diversity within the chicken gut microbiome revealed by metagenomics and culture.</title>
        <authorList>
            <person name="Gilroy R."/>
            <person name="Ravi A."/>
            <person name="Getino M."/>
            <person name="Pursley I."/>
            <person name="Horton D.L."/>
            <person name="Alikhan N.F."/>
            <person name="Baker D."/>
            <person name="Gharbi K."/>
            <person name="Hall N."/>
            <person name="Watson M."/>
            <person name="Adriaenssens E.M."/>
            <person name="Foster-Nyarko E."/>
            <person name="Jarju S."/>
            <person name="Secka A."/>
            <person name="Antonio M."/>
            <person name="Oren A."/>
            <person name="Chaudhuri R.R."/>
            <person name="La Ragione R."/>
            <person name="Hildebrand F."/>
            <person name="Pallen M.J."/>
        </authorList>
    </citation>
    <scope>NUCLEOTIDE SEQUENCE</scope>
    <source>
        <strain evidence="1">35461</strain>
    </source>
</reference>
<sequence length="110" mass="11997">MDTRADGFVCRRCGACCRVPGVVRVDAEDVERLAAALGLAVEDFTARFTELAPGRTGLMLAGDPEGPCVFLGEDNLCRVHAARPRQCREYPARWRSAAIEAVCEAERTRA</sequence>
<comment type="caution">
    <text evidence="1">The sequence shown here is derived from an EMBL/GenBank/DDBJ whole genome shotgun (WGS) entry which is preliminary data.</text>
</comment>
<proteinExistence type="predicted"/>
<protein>
    <submittedName>
        <fullName evidence="1">YkgJ family cysteine cluster protein</fullName>
    </submittedName>
</protein>
<gene>
    <name evidence="1" type="ORF">IAC79_03365</name>
</gene>
<dbReference type="PANTHER" id="PTHR35866">
    <property type="entry name" value="PUTATIVE-RELATED"/>
    <property type="match status" value="1"/>
</dbReference>
<dbReference type="PANTHER" id="PTHR35866:SF1">
    <property type="entry name" value="YKGJ FAMILY CYSTEINE CLUSTER PROTEIN"/>
    <property type="match status" value="1"/>
</dbReference>
<evidence type="ECO:0000313" key="2">
    <source>
        <dbReference type="Proteomes" id="UP000886845"/>
    </source>
</evidence>
<dbReference type="Proteomes" id="UP000886845">
    <property type="component" value="Unassembled WGS sequence"/>
</dbReference>
<dbReference type="InterPro" id="IPR005358">
    <property type="entry name" value="Puta_zinc/iron-chelating_dom"/>
</dbReference>
<organism evidence="1 2">
    <name type="scientific">Candidatus Spyradenecus faecavium</name>
    <dbReference type="NCBI Taxonomy" id="2840947"/>
    <lineage>
        <taxon>Bacteria</taxon>
        <taxon>Pseudomonadati</taxon>
        <taxon>Lentisphaerota</taxon>
        <taxon>Lentisphaeria</taxon>
        <taxon>Lentisphaerales</taxon>
        <taxon>Lentisphaeraceae</taxon>
        <taxon>Lentisphaeraceae incertae sedis</taxon>
        <taxon>Candidatus Spyradenecus</taxon>
    </lineage>
</organism>
<dbReference type="EMBL" id="DVOR01000105">
    <property type="protein sequence ID" value="HIV09136.1"/>
    <property type="molecule type" value="Genomic_DNA"/>
</dbReference>
<dbReference type="Pfam" id="PF03692">
    <property type="entry name" value="CxxCxxCC"/>
    <property type="match status" value="1"/>
</dbReference>